<organism evidence="1 2">
    <name type="scientific">Morococcus cerebrosus</name>
    <dbReference type="NCBI Taxonomy" id="1056807"/>
    <lineage>
        <taxon>Bacteria</taxon>
        <taxon>Pseudomonadati</taxon>
        <taxon>Pseudomonadota</taxon>
        <taxon>Betaproteobacteria</taxon>
        <taxon>Neisseriales</taxon>
        <taxon>Neisseriaceae</taxon>
        <taxon>Morococcus</taxon>
    </lineage>
</organism>
<dbReference type="Proteomes" id="UP000031390">
    <property type="component" value="Unassembled WGS sequence"/>
</dbReference>
<dbReference type="EMBL" id="JUFZ01000003">
    <property type="protein sequence ID" value="KIC13235.1"/>
    <property type="molecule type" value="Genomic_DNA"/>
</dbReference>
<evidence type="ECO:0000313" key="1">
    <source>
        <dbReference type="EMBL" id="KIC13235.1"/>
    </source>
</evidence>
<dbReference type="AlphaFoldDB" id="A0A0C1EVK3"/>
<reference evidence="1 2" key="1">
    <citation type="submission" date="2014-12" db="EMBL/GenBank/DDBJ databases">
        <title>Genome sequence of Morococcus cerebrosus.</title>
        <authorList>
            <person name="Shin S.-K."/>
            <person name="Yi H."/>
        </authorList>
    </citation>
    <scope>NUCLEOTIDE SEQUENCE [LARGE SCALE GENOMIC DNA]</scope>
    <source>
        <strain evidence="1 2">CIP 81.93</strain>
    </source>
</reference>
<protein>
    <submittedName>
        <fullName evidence="1">Uncharacterized protein</fullName>
    </submittedName>
</protein>
<name>A0A0C1EVK3_9NEIS</name>
<comment type="caution">
    <text evidence="1">The sequence shown here is derived from an EMBL/GenBank/DDBJ whole genome shotgun (WGS) entry which is preliminary data.</text>
</comment>
<sequence length="53" mass="5872">MVGKGKSKYIRSSETQKCGFRRPLVCLGRQIQIAGRISVFGGEVEVFPASSRR</sequence>
<gene>
    <name evidence="1" type="ORF">MCC93_01090</name>
</gene>
<accession>A0A0C1EVK3</accession>
<proteinExistence type="predicted"/>
<evidence type="ECO:0000313" key="2">
    <source>
        <dbReference type="Proteomes" id="UP000031390"/>
    </source>
</evidence>